<dbReference type="Proteomes" id="UP000037035">
    <property type="component" value="Unassembled WGS sequence"/>
</dbReference>
<dbReference type="STRING" id="27349.A0A0L6VEL7"/>
<evidence type="ECO:0000256" key="4">
    <source>
        <dbReference type="ARBA" id="ARBA00022692"/>
    </source>
</evidence>
<evidence type="ECO:0000313" key="13">
    <source>
        <dbReference type="Proteomes" id="UP000037035"/>
    </source>
</evidence>
<keyword evidence="3" id="KW-0813">Transport</keyword>
<dbReference type="GO" id="GO:0006621">
    <property type="term" value="P:protein retention in ER lumen"/>
    <property type="evidence" value="ECO:0007669"/>
    <property type="project" value="InterPro"/>
</dbReference>
<evidence type="ECO:0000256" key="5">
    <source>
        <dbReference type="ARBA" id="ARBA00022824"/>
    </source>
</evidence>
<keyword evidence="8 11" id="KW-1133">Transmembrane helix</keyword>
<feature type="transmembrane region" description="Helical" evidence="11">
    <location>
        <begin position="36"/>
        <end position="57"/>
    </location>
</feature>
<evidence type="ECO:0000256" key="3">
    <source>
        <dbReference type="ARBA" id="ARBA00022448"/>
    </source>
</evidence>
<organism evidence="12 13">
    <name type="scientific">Puccinia sorghi</name>
    <dbReference type="NCBI Taxonomy" id="27349"/>
    <lineage>
        <taxon>Eukaryota</taxon>
        <taxon>Fungi</taxon>
        <taxon>Dikarya</taxon>
        <taxon>Basidiomycota</taxon>
        <taxon>Pucciniomycotina</taxon>
        <taxon>Pucciniomycetes</taxon>
        <taxon>Pucciniales</taxon>
        <taxon>Pucciniaceae</taxon>
        <taxon>Puccinia</taxon>
    </lineage>
</organism>
<keyword evidence="13" id="KW-1185">Reference proteome</keyword>
<comment type="subcellular location">
    <subcellularLocation>
        <location evidence="1">Endoplasmic reticulum membrane</location>
        <topology evidence="1">Multi-pass membrane protein</topology>
    </subcellularLocation>
</comment>
<dbReference type="GO" id="GO:0046923">
    <property type="term" value="F:ER retention sequence binding"/>
    <property type="evidence" value="ECO:0007669"/>
    <property type="project" value="InterPro"/>
</dbReference>
<keyword evidence="4 11" id="KW-0812">Transmembrane</keyword>
<evidence type="ECO:0000256" key="9">
    <source>
        <dbReference type="ARBA" id="ARBA00023136"/>
    </source>
</evidence>
<evidence type="ECO:0000256" key="6">
    <source>
        <dbReference type="ARBA" id="ARBA00022892"/>
    </source>
</evidence>
<evidence type="ECO:0000256" key="10">
    <source>
        <dbReference type="ARBA" id="ARBA00023170"/>
    </source>
</evidence>
<dbReference type="AlphaFoldDB" id="A0A0L6VEL7"/>
<keyword evidence="10 12" id="KW-0675">Receptor</keyword>
<dbReference type="GO" id="GO:0005789">
    <property type="term" value="C:endoplasmic reticulum membrane"/>
    <property type="evidence" value="ECO:0007669"/>
    <property type="project" value="UniProtKB-SubCell"/>
</dbReference>
<keyword evidence="7" id="KW-0653">Protein transport</keyword>
<proteinExistence type="inferred from homology"/>
<dbReference type="GO" id="GO:0016192">
    <property type="term" value="P:vesicle-mediated transport"/>
    <property type="evidence" value="ECO:0007669"/>
    <property type="project" value="UniProtKB-KW"/>
</dbReference>
<evidence type="ECO:0000256" key="1">
    <source>
        <dbReference type="ARBA" id="ARBA00004477"/>
    </source>
</evidence>
<sequence>MNIFRLIGDLSHLASIFILIQKIIKSRSARGISFKTQVLYVVVFLTRYVDLVTGPFISVSFHFHLRQVYNTAMKLFFIASSAYIVYLMHFKYKPTQDPAIDTFKVEYLLGPCALLALVFNYKLSVDNPHSSVFPIKKSLGHSILNTVYLQIHSILAPWSRYFGHSVFTWKQSPFSPNCSCSIGLVKPRQLPHIISLPSAFTVQCISPTGSSGSLNRLPLFFFWYTTENTLDPIAIFAGIVQTGLYADFFYSALLHTSNEGPKIRIASIDWKWILVRNTATHHHIRFFLLPFFIFLFPPITIVPKPKEEQLKLSRRMQTKPISASS</sequence>
<dbReference type="PROSITE" id="PS00951">
    <property type="entry name" value="ER_LUMEN_RECEPTOR_1"/>
    <property type="match status" value="1"/>
</dbReference>
<feature type="transmembrane region" description="Helical" evidence="11">
    <location>
        <begin position="69"/>
        <end position="88"/>
    </location>
</feature>
<evidence type="ECO:0000256" key="2">
    <source>
        <dbReference type="ARBA" id="ARBA00010120"/>
    </source>
</evidence>
<dbReference type="Pfam" id="PF00810">
    <property type="entry name" value="ER_lumen_recept"/>
    <property type="match status" value="1"/>
</dbReference>
<name>A0A0L6VEL7_9BASI</name>
<protein>
    <submittedName>
        <fullName evidence="12">ER lumen protein retaining receptor</fullName>
    </submittedName>
</protein>
<evidence type="ECO:0000256" key="7">
    <source>
        <dbReference type="ARBA" id="ARBA00022927"/>
    </source>
</evidence>
<feature type="transmembrane region" description="Helical" evidence="11">
    <location>
        <begin position="286"/>
        <end position="303"/>
    </location>
</feature>
<keyword evidence="9 11" id="KW-0472">Membrane</keyword>
<gene>
    <name evidence="12" type="ORF">VP01_177g5</name>
</gene>
<dbReference type="EMBL" id="LAVV01006592">
    <property type="protein sequence ID" value="KNZ59226.1"/>
    <property type="molecule type" value="Genomic_DNA"/>
</dbReference>
<feature type="transmembrane region" description="Helical" evidence="11">
    <location>
        <begin position="6"/>
        <end position="24"/>
    </location>
</feature>
<dbReference type="InterPro" id="IPR000133">
    <property type="entry name" value="ER_ret_rcpt"/>
</dbReference>
<dbReference type="OrthoDB" id="7694678at2759"/>
<comment type="similarity">
    <text evidence="2">Belongs to the ERD2 family.</text>
</comment>
<keyword evidence="5" id="KW-0256">Endoplasmic reticulum</keyword>
<keyword evidence="6" id="KW-0931">ER-Golgi transport</keyword>
<dbReference type="GO" id="GO:0015031">
    <property type="term" value="P:protein transport"/>
    <property type="evidence" value="ECO:0007669"/>
    <property type="project" value="UniProtKB-KW"/>
</dbReference>
<dbReference type="PRINTS" id="PR00660">
    <property type="entry name" value="ERLUMENR"/>
</dbReference>
<dbReference type="PANTHER" id="PTHR10585">
    <property type="entry name" value="ER LUMEN PROTEIN RETAINING RECEPTOR"/>
    <property type="match status" value="1"/>
</dbReference>
<dbReference type="VEuPathDB" id="FungiDB:VP01_177g5"/>
<accession>A0A0L6VEL7</accession>
<reference evidence="12 13" key="1">
    <citation type="submission" date="2015-08" db="EMBL/GenBank/DDBJ databases">
        <title>Next Generation Sequencing and Analysis of the Genome of Puccinia sorghi L Schw, the Causal Agent of Maize Common Rust.</title>
        <authorList>
            <person name="Rochi L."/>
            <person name="Burguener G."/>
            <person name="Darino M."/>
            <person name="Turjanski A."/>
            <person name="Kreff E."/>
            <person name="Dieguez M.J."/>
            <person name="Sacco F."/>
        </authorList>
    </citation>
    <scope>NUCLEOTIDE SEQUENCE [LARGE SCALE GENOMIC DNA]</scope>
    <source>
        <strain evidence="12 13">RO10H11247</strain>
    </source>
</reference>
<evidence type="ECO:0000256" key="11">
    <source>
        <dbReference type="SAM" id="Phobius"/>
    </source>
</evidence>
<evidence type="ECO:0000256" key="8">
    <source>
        <dbReference type="ARBA" id="ARBA00022989"/>
    </source>
</evidence>
<comment type="caution">
    <text evidence="12">The sequence shown here is derived from an EMBL/GenBank/DDBJ whole genome shotgun (WGS) entry which is preliminary data.</text>
</comment>
<evidence type="ECO:0000313" key="12">
    <source>
        <dbReference type="EMBL" id="KNZ59226.1"/>
    </source>
</evidence>